<sequence length="354" mass="38279">MLWTLPAPVRALLVSHLQLNTRSYSSAVQRADALSILFCGSDEFSIKSLQALHHAQHTVPGLIERIHVAHRPPKPTGRGLKTLREVPISNAARDLSLQTHVFDTFTGWAPPVSYNLVIAVSFGLLVPPRILRLAKYGGLNVHPSLLPDLRGSAPIEHAILKGRTHTGVSIQTLHPSKFDEGVVLAQTPAPGLPIGDRETAVELEGRLAELGARMLVDVLKETKFVEPLQSAAGWYAESKGPTDYAPKITKQDRFVDLSTHTLHHIIAIQRALGDVWCLLPSGERLLVHKVVDADASSASSTTQPGLLVGQRKGELLFRAACGRVGGIWASTYAGGAARKGNSKVLKMLRAQSQL</sequence>
<evidence type="ECO:0000256" key="1">
    <source>
        <dbReference type="ARBA" id="ARBA00012261"/>
    </source>
</evidence>
<dbReference type="SUPFAM" id="SSF53328">
    <property type="entry name" value="Formyltransferase"/>
    <property type="match status" value="1"/>
</dbReference>
<dbReference type="Gene3D" id="3.40.50.12230">
    <property type="match status" value="1"/>
</dbReference>
<name>A0ABR3QZB9_9PLEO</name>
<dbReference type="InterPro" id="IPR036477">
    <property type="entry name" value="Formyl_transf_N_sf"/>
</dbReference>
<dbReference type="InterPro" id="IPR002376">
    <property type="entry name" value="Formyl_transf_N"/>
</dbReference>
<gene>
    <name evidence="3" type="primary">FMT1</name>
    <name evidence="3" type="ORF">SLS59_007528</name>
</gene>
<dbReference type="EC" id="2.1.2.9" evidence="1"/>
<dbReference type="InterPro" id="IPR041711">
    <property type="entry name" value="Met-tRNA-FMT_N"/>
</dbReference>
<keyword evidence="4" id="KW-1185">Reference proteome</keyword>
<feature type="domain" description="Formyl transferase N-terminal" evidence="2">
    <location>
        <begin position="38"/>
        <end position="219"/>
    </location>
</feature>
<evidence type="ECO:0000313" key="4">
    <source>
        <dbReference type="Proteomes" id="UP001521222"/>
    </source>
</evidence>
<organism evidence="3 4">
    <name type="scientific">Nothophoma quercina</name>
    <dbReference type="NCBI Taxonomy" id="749835"/>
    <lineage>
        <taxon>Eukaryota</taxon>
        <taxon>Fungi</taxon>
        <taxon>Dikarya</taxon>
        <taxon>Ascomycota</taxon>
        <taxon>Pezizomycotina</taxon>
        <taxon>Dothideomycetes</taxon>
        <taxon>Pleosporomycetidae</taxon>
        <taxon>Pleosporales</taxon>
        <taxon>Pleosporineae</taxon>
        <taxon>Didymellaceae</taxon>
        <taxon>Nothophoma</taxon>
    </lineage>
</organism>
<accession>A0ABR3QZB9</accession>
<dbReference type="PANTHER" id="PTHR11138">
    <property type="entry name" value="METHIONYL-TRNA FORMYLTRANSFERASE"/>
    <property type="match status" value="1"/>
</dbReference>
<evidence type="ECO:0000259" key="2">
    <source>
        <dbReference type="Pfam" id="PF00551"/>
    </source>
</evidence>
<proteinExistence type="predicted"/>
<dbReference type="CDD" id="cd08646">
    <property type="entry name" value="FMT_core_Met-tRNA-FMT_N"/>
    <property type="match status" value="1"/>
</dbReference>
<dbReference type="EMBL" id="JAKIXB020000026">
    <property type="protein sequence ID" value="KAL1597496.1"/>
    <property type="molecule type" value="Genomic_DNA"/>
</dbReference>
<evidence type="ECO:0000313" key="3">
    <source>
        <dbReference type="EMBL" id="KAL1597496.1"/>
    </source>
</evidence>
<dbReference type="Proteomes" id="UP001521222">
    <property type="component" value="Unassembled WGS sequence"/>
</dbReference>
<comment type="caution">
    <text evidence="3">The sequence shown here is derived from an EMBL/GenBank/DDBJ whole genome shotgun (WGS) entry which is preliminary data.</text>
</comment>
<dbReference type="Pfam" id="PF00551">
    <property type="entry name" value="Formyl_trans_N"/>
    <property type="match status" value="1"/>
</dbReference>
<dbReference type="PANTHER" id="PTHR11138:SF5">
    <property type="entry name" value="METHIONYL-TRNA FORMYLTRANSFERASE, MITOCHONDRIAL"/>
    <property type="match status" value="1"/>
</dbReference>
<protein>
    <recommendedName>
        <fullName evidence="1">methionyl-tRNA formyltransferase</fullName>
        <ecNumber evidence="1">2.1.2.9</ecNumber>
    </recommendedName>
</protein>
<reference evidence="3 4" key="1">
    <citation type="submission" date="2024-02" db="EMBL/GenBank/DDBJ databases">
        <title>De novo assembly and annotation of 12 fungi associated with fruit tree decline syndrome in Ontario, Canada.</title>
        <authorList>
            <person name="Sulman M."/>
            <person name="Ellouze W."/>
            <person name="Ilyukhin E."/>
        </authorList>
    </citation>
    <scope>NUCLEOTIDE SEQUENCE [LARGE SCALE GENOMIC DNA]</scope>
    <source>
        <strain evidence="3 4">M97-236</strain>
    </source>
</reference>